<accession>A0A975FIT2</accession>
<dbReference type="InterPro" id="IPR050304">
    <property type="entry name" value="MT-severing_AAA_ATPase"/>
</dbReference>
<dbReference type="SUPFAM" id="SSF52540">
    <property type="entry name" value="P-loop containing nucleoside triphosphate hydrolases"/>
    <property type="match status" value="1"/>
</dbReference>
<dbReference type="AlphaFoldDB" id="A0A975FIT2"/>
<keyword evidence="4" id="KW-1185">Reference proteome</keyword>
<keyword evidence="1" id="KW-1133">Transmembrane helix</keyword>
<dbReference type="Pfam" id="PF00004">
    <property type="entry name" value="AAA"/>
    <property type="match status" value="1"/>
</dbReference>
<organism evidence="3 4">
    <name type="scientific">Loofah witches'-broom phytoplasma</name>
    <dbReference type="NCBI Taxonomy" id="35773"/>
    <lineage>
        <taxon>Bacteria</taxon>
        <taxon>Bacillati</taxon>
        <taxon>Mycoplasmatota</taxon>
        <taxon>Mollicutes</taxon>
        <taxon>Acholeplasmatales</taxon>
        <taxon>Acholeplasmataceae</taxon>
        <taxon>Candidatus Phytoplasma</taxon>
        <taxon>16SrVIII (Loofah witches'-broom group)</taxon>
    </lineage>
</organism>
<dbReference type="PANTHER" id="PTHR23074">
    <property type="entry name" value="AAA DOMAIN-CONTAINING"/>
    <property type="match status" value="1"/>
</dbReference>
<feature type="domain" description="ATPase AAA-type core" evidence="2">
    <location>
        <begin position="152"/>
        <end position="201"/>
    </location>
</feature>
<evidence type="ECO:0000313" key="4">
    <source>
        <dbReference type="Proteomes" id="UP000672038"/>
    </source>
</evidence>
<dbReference type="Gene3D" id="3.40.50.300">
    <property type="entry name" value="P-loop containing nucleotide triphosphate hydrolases"/>
    <property type="match status" value="1"/>
</dbReference>
<proteinExistence type="predicted"/>
<dbReference type="Proteomes" id="UP000672038">
    <property type="component" value="Chromosome"/>
</dbReference>
<dbReference type="InterPro" id="IPR003959">
    <property type="entry name" value="ATPase_AAA_core"/>
</dbReference>
<evidence type="ECO:0000313" key="3">
    <source>
        <dbReference type="EMBL" id="QTX02816.1"/>
    </source>
</evidence>
<keyword evidence="1" id="KW-0812">Transmembrane</keyword>
<feature type="transmembrane region" description="Helical" evidence="1">
    <location>
        <begin position="23"/>
        <end position="45"/>
    </location>
</feature>
<evidence type="ECO:0000256" key="1">
    <source>
        <dbReference type="SAM" id="Phobius"/>
    </source>
</evidence>
<dbReference type="KEGG" id="pluf:LFWB_2460"/>
<dbReference type="GO" id="GO:0016887">
    <property type="term" value="F:ATP hydrolysis activity"/>
    <property type="evidence" value="ECO:0007669"/>
    <property type="project" value="InterPro"/>
</dbReference>
<gene>
    <name evidence="3" type="ORF">LFWB_2460</name>
</gene>
<keyword evidence="3" id="KW-0547">Nucleotide-binding</keyword>
<protein>
    <submittedName>
        <fullName evidence="3">ATP-binding protein</fullName>
    </submittedName>
</protein>
<name>A0A975FIT2_LOWBP</name>
<reference evidence="3" key="1">
    <citation type="submission" date="2020-06" db="EMBL/GenBank/DDBJ databases">
        <title>Complete genome sequence of Candidatus Phytoplasma luffae NCHU2019.</title>
        <authorList>
            <person name="Cho S.-T."/>
            <person name="Tan C.-M."/>
            <person name="Li J.-R."/>
            <person name="Chien Y.-Y."/>
            <person name="Chiu Y.-C."/>
            <person name="Yang J.-Y."/>
            <person name="Kuo C.-H."/>
        </authorList>
    </citation>
    <scope>NUCLEOTIDE SEQUENCE</scope>
    <source>
        <strain evidence="3">NCHU2019</strain>
    </source>
</reference>
<keyword evidence="3" id="KW-0067">ATP-binding</keyword>
<dbReference type="EMBL" id="CP054393">
    <property type="protein sequence ID" value="QTX02816.1"/>
    <property type="molecule type" value="Genomic_DNA"/>
</dbReference>
<sequence length="201" mass="22697">MFENYNHQYQQNDLKKDGFQNKIIIFVFFAIIAIIAILVCCIFLLKQEAFDKSVDAKINSTINFLKSELNKNKKSEDEILNGLFNAINKKAQLNQNNQENVMFKPIDKKKLIGFDKLIGFKDEKDASDRFIKSFKADIDNSDLGETNPPIGMLLDGVAGTGKTTLARALAKEVDVLFFEVSSSTFSCKYKGEGVTKVEKLF</sequence>
<dbReference type="PANTHER" id="PTHR23074:SF83">
    <property type="entry name" value="VACUOLAR PROTEIN SORTING-ASSOCIATED PROTEIN 4A"/>
    <property type="match status" value="1"/>
</dbReference>
<dbReference type="InterPro" id="IPR027417">
    <property type="entry name" value="P-loop_NTPase"/>
</dbReference>
<keyword evidence="1" id="KW-0472">Membrane</keyword>
<evidence type="ECO:0000259" key="2">
    <source>
        <dbReference type="Pfam" id="PF00004"/>
    </source>
</evidence>
<dbReference type="GO" id="GO:0005524">
    <property type="term" value="F:ATP binding"/>
    <property type="evidence" value="ECO:0007669"/>
    <property type="project" value="UniProtKB-KW"/>
</dbReference>